<keyword evidence="2" id="KW-1185">Reference proteome</keyword>
<evidence type="ECO:0000313" key="1">
    <source>
        <dbReference type="EMBL" id="SAL17537.1"/>
    </source>
</evidence>
<dbReference type="EMBL" id="FCNV02000001">
    <property type="protein sequence ID" value="SAL17537.1"/>
    <property type="molecule type" value="Genomic_DNA"/>
</dbReference>
<dbReference type="OrthoDB" id="9007891at2"/>
<comment type="caution">
    <text evidence="1">The sequence shown here is derived from an EMBL/GenBank/DDBJ whole genome shotgun (WGS) entry which is preliminary data.</text>
</comment>
<organism evidence="1 2">
    <name type="scientific">Caballeronia concitans</name>
    <dbReference type="NCBI Taxonomy" id="1777133"/>
    <lineage>
        <taxon>Bacteria</taxon>
        <taxon>Pseudomonadati</taxon>
        <taxon>Pseudomonadota</taxon>
        <taxon>Betaproteobacteria</taxon>
        <taxon>Burkholderiales</taxon>
        <taxon>Burkholderiaceae</taxon>
        <taxon>Caballeronia</taxon>
    </lineage>
</organism>
<dbReference type="Proteomes" id="UP000198263">
    <property type="component" value="Unassembled WGS sequence"/>
</dbReference>
<accession>A0A658QSY3</accession>
<sequence length="82" mass="8765">MLNPSKADCIAILSAASGVRDTDALLTLDHKRLGLSRNAMDTAAVFLTERGCFRHYRFGASGLSVGALSLQGRMRLDQLANG</sequence>
<dbReference type="RefSeq" id="WP_040048855.1">
    <property type="nucleotide sequence ID" value="NZ_FCNV02000001.1"/>
</dbReference>
<protein>
    <submittedName>
        <fullName evidence="1">Uncharacterized protein</fullName>
    </submittedName>
</protein>
<reference evidence="1 2" key="1">
    <citation type="submission" date="2016-01" db="EMBL/GenBank/DDBJ databases">
        <authorList>
            <person name="Peeters C."/>
        </authorList>
    </citation>
    <scope>NUCLEOTIDE SEQUENCE [LARGE SCALE GENOMIC DNA]</scope>
    <source>
        <strain evidence="1">LMG 29315</strain>
    </source>
</reference>
<proteinExistence type="predicted"/>
<name>A0A658QSY3_9BURK</name>
<gene>
    <name evidence="1" type="ORF">AWB72_01093</name>
</gene>
<dbReference type="AlphaFoldDB" id="A0A658QSY3"/>
<evidence type="ECO:0000313" key="2">
    <source>
        <dbReference type="Proteomes" id="UP000198263"/>
    </source>
</evidence>